<accession>A0A916WEE0</accession>
<sequence length="110" mass="10496">MLVNTIEAVKLPAAPPAPAAIDPAMFEVAHLAAAAADPDGGSSVGAAVGGAAGGGGGVAVELAVGLGVAVGPPGSAPCALQPARSRIPSTTIDAERIVERVMIPPVCRAL</sequence>
<dbReference type="Proteomes" id="UP000606922">
    <property type="component" value="Unassembled WGS sequence"/>
</dbReference>
<proteinExistence type="predicted"/>
<reference evidence="1" key="1">
    <citation type="journal article" date="2014" name="Int. J. Syst. Evol. Microbiol.">
        <title>Complete genome sequence of Corynebacterium casei LMG S-19264T (=DSM 44701T), isolated from a smear-ripened cheese.</title>
        <authorList>
            <consortium name="US DOE Joint Genome Institute (JGI-PGF)"/>
            <person name="Walter F."/>
            <person name="Albersmeier A."/>
            <person name="Kalinowski J."/>
            <person name="Ruckert C."/>
        </authorList>
    </citation>
    <scope>NUCLEOTIDE SEQUENCE</scope>
    <source>
        <strain evidence="1">CGMCC 1.12813</strain>
    </source>
</reference>
<keyword evidence="2" id="KW-1185">Reference proteome</keyword>
<dbReference type="EMBL" id="BMGB01000001">
    <property type="protein sequence ID" value="GGA90730.1"/>
    <property type="molecule type" value="Genomic_DNA"/>
</dbReference>
<evidence type="ECO:0000313" key="2">
    <source>
        <dbReference type="Proteomes" id="UP000606922"/>
    </source>
</evidence>
<name>A0A916WEE0_9MICO</name>
<comment type="caution">
    <text evidence="1">The sequence shown here is derived from an EMBL/GenBank/DDBJ whole genome shotgun (WGS) entry which is preliminary data.</text>
</comment>
<evidence type="ECO:0000313" key="1">
    <source>
        <dbReference type="EMBL" id="GGA90730.1"/>
    </source>
</evidence>
<gene>
    <name evidence="1" type="ORF">GCM10010979_01790</name>
</gene>
<protein>
    <submittedName>
        <fullName evidence="1">Uncharacterized protein</fullName>
    </submittedName>
</protein>
<organism evidence="1 2">
    <name type="scientific">Conyzicola nivalis</name>
    <dbReference type="NCBI Taxonomy" id="1477021"/>
    <lineage>
        <taxon>Bacteria</taxon>
        <taxon>Bacillati</taxon>
        <taxon>Actinomycetota</taxon>
        <taxon>Actinomycetes</taxon>
        <taxon>Micrococcales</taxon>
        <taxon>Microbacteriaceae</taxon>
        <taxon>Conyzicola</taxon>
    </lineage>
</organism>
<reference evidence="1" key="2">
    <citation type="submission" date="2020-09" db="EMBL/GenBank/DDBJ databases">
        <authorList>
            <person name="Sun Q."/>
            <person name="Zhou Y."/>
        </authorList>
    </citation>
    <scope>NUCLEOTIDE SEQUENCE</scope>
    <source>
        <strain evidence="1">CGMCC 1.12813</strain>
    </source>
</reference>
<dbReference type="AlphaFoldDB" id="A0A916WEE0"/>